<protein>
    <recommendedName>
        <fullName evidence="3">Transposase</fullName>
    </recommendedName>
</protein>
<evidence type="ECO:0000313" key="2">
    <source>
        <dbReference type="Proteomes" id="UP001500752"/>
    </source>
</evidence>
<name>A0ABP7CBC4_9MICC</name>
<accession>A0ABP7CBC4</accession>
<keyword evidence="2" id="KW-1185">Reference proteome</keyword>
<reference evidence="2" key="1">
    <citation type="journal article" date="2019" name="Int. J. Syst. Evol. Microbiol.">
        <title>The Global Catalogue of Microorganisms (GCM) 10K type strain sequencing project: providing services to taxonomists for standard genome sequencing and annotation.</title>
        <authorList>
            <consortium name="The Broad Institute Genomics Platform"/>
            <consortium name="The Broad Institute Genome Sequencing Center for Infectious Disease"/>
            <person name="Wu L."/>
            <person name="Ma J."/>
        </authorList>
    </citation>
    <scope>NUCLEOTIDE SEQUENCE [LARGE SCALE GENOMIC DNA]</scope>
    <source>
        <strain evidence="2">JCM 30742</strain>
    </source>
</reference>
<evidence type="ECO:0000313" key="1">
    <source>
        <dbReference type="EMBL" id="GAA3686240.1"/>
    </source>
</evidence>
<organism evidence="1 2">
    <name type="scientific">Arthrobacter ginkgonis</name>
    <dbReference type="NCBI Taxonomy" id="1630594"/>
    <lineage>
        <taxon>Bacteria</taxon>
        <taxon>Bacillati</taxon>
        <taxon>Actinomycetota</taxon>
        <taxon>Actinomycetes</taxon>
        <taxon>Micrococcales</taxon>
        <taxon>Micrococcaceae</taxon>
        <taxon>Arthrobacter</taxon>
    </lineage>
</organism>
<sequence>MSNELNTLLITLYVHLDDCVLPGLGWSRDHVPGRKPVLSDAELLCLAAAQHLLGIASERR</sequence>
<dbReference type="EMBL" id="BAABEO010000017">
    <property type="protein sequence ID" value="GAA3686240.1"/>
    <property type="molecule type" value="Genomic_DNA"/>
</dbReference>
<gene>
    <name evidence="1" type="ORF">GCM10023081_24510</name>
</gene>
<proteinExistence type="predicted"/>
<dbReference type="Proteomes" id="UP001500752">
    <property type="component" value="Unassembled WGS sequence"/>
</dbReference>
<evidence type="ECO:0008006" key="3">
    <source>
        <dbReference type="Google" id="ProtNLM"/>
    </source>
</evidence>
<comment type="caution">
    <text evidence="1">The sequence shown here is derived from an EMBL/GenBank/DDBJ whole genome shotgun (WGS) entry which is preliminary data.</text>
</comment>